<sequence length="330" mass="36996">MNDKYVDHLIQSYLDNCLTPEEQARFSEIMLESEAARLRFWAIAEIHGLASQATDSLVHSGLNAFCNQDELVTLRDKSKPVESSATYYLGRQSSFALLSGLVLGVLISVFTWPVRGMPQKPVVTNIAMESFESTSSPPEVVGLTNRSDVWGGDFSEITAAQQEVEPADGKQMLQILRADYFGKPEPDASYCGDLYRLVDLRSMRHKFTKDGTFIHASALFNMSPQPSREEFRHSIRLMALTSDVISNPVQFDALMVEEYASAMARQNLKLDNDPQTWELGDCELRLPADTDFVLIHIGITYGHSEDSIRRITFPGQFVDDIQITLSSNPE</sequence>
<evidence type="ECO:0000313" key="3">
    <source>
        <dbReference type="Proteomes" id="UP000551616"/>
    </source>
</evidence>
<dbReference type="EMBL" id="JABRWO010000003">
    <property type="protein sequence ID" value="MBA2114157.1"/>
    <property type="molecule type" value="Genomic_DNA"/>
</dbReference>
<evidence type="ECO:0000313" key="2">
    <source>
        <dbReference type="EMBL" id="MBA2114157.1"/>
    </source>
</evidence>
<dbReference type="RefSeq" id="WP_207395636.1">
    <property type="nucleotide sequence ID" value="NZ_JABRWO010000003.1"/>
</dbReference>
<gene>
    <name evidence="2" type="ORF">HOV93_13130</name>
</gene>
<keyword evidence="1" id="KW-0812">Transmembrane</keyword>
<proteinExistence type="predicted"/>
<dbReference type="AlphaFoldDB" id="A0A7V9A6C0"/>
<reference evidence="2 3" key="1">
    <citation type="submission" date="2020-05" db="EMBL/GenBank/DDBJ databases">
        <title>Bremerella alba sp. nov., a novel planctomycete isolated from the surface of the macroalga Fucus spiralis.</title>
        <authorList>
            <person name="Godinho O."/>
            <person name="Botelho R."/>
            <person name="Albuquerque L."/>
            <person name="Wiegand S."/>
            <person name="Da Costa M.S."/>
            <person name="Lobo-Da-Cunha A."/>
            <person name="Jogler C."/>
            <person name="Lage O.M."/>
        </authorList>
    </citation>
    <scope>NUCLEOTIDE SEQUENCE [LARGE SCALE GENOMIC DNA]</scope>
    <source>
        <strain evidence="2 3">FF15</strain>
    </source>
</reference>
<keyword evidence="3" id="KW-1185">Reference proteome</keyword>
<accession>A0A7V9A6C0</accession>
<keyword evidence="1" id="KW-1133">Transmembrane helix</keyword>
<evidence type="ECO:0008006" key="4">
    <source>
        <dbReference type="Google" id="ProtNLM"/>
    </source>
</evidence>
<feature type="transmembrane region" description="Helical" evidence="1">
    <location>
        <begin position="95"/>
        <end position="114"/>
    </location>
</feature>
<evidence type="ECO:0000256" key="1">
    <source>
        <dbReference type="SAM" id="Phobius"/>
    </source>
</evidence>
<name>A0A7V9A6C0_9BACT</name>
<keyword evidence="1" id="KW-0472">Membrane</keyword>
<comment type="caution">
    <text evidence="2">The sequence shown here is derived from an EMBL/GenBank/DDBJ whole genome shotgun (WGS) entry which is preliminary data.</text>
</comment>
<protein>
    <recommendedName>
        <fullName evidence="4">Zinc-finger domain-containing protein</fullName>
    </recommendedName>
</protein>
<organism evidence="2 3">
    <name type="scientific">Bremerella alba</name>
    <dbReference type="NCBI Taxonomy" id="980252"/>
    <lineage>
        <taxon>Bacteria</taxon>
        <taxon>Pseudomonadati</taxon>
        <taxon>Planctomycetota</taxon>
        <taxon>Planctomycetia</taxon>
        <taxon>Pirellulales</taxon>
        <taxon>Pirellulaceae</taxon>
        <taxon>Bremerella</taxon>
    </lineage>
</organism>
<dbReference type="Proteomes" id="UP000551616">
    <property type="component" value="Unassembled WGS sequence"/>
</dbReference>